<dbReference type="EMBL" id="KV918870">
    <property type="protein sequence ID" value="OSX76357.1"/>
    <property type="molecule type" value="Genomic_DNA"/>
</dbReference>
<accession>A0A1X6P690</accession>
<reference evidence="1 2" key="1">
    <citation type="submission" date="2017-03" db="EMBL/GenBank/DDBJ databases">
        <title>WGS assembly of Porphyra umbilicalis.</title>
        <authorList>
            <person name="Brawley S.H."/>
            <person name="Blouin N.A."/>
            <person name="Ficko-Blean E."/>
            <person name="Wheeler G.L."/>
            <person name="Lohr M."/>
            <person name="Goodson H.V."/>
            <person name="Jenkins J.W."/>
            <person name="Blaby-Haas C.E."/>
            <person name="Helliwell K.E."/>
            <person name="Chan C."/>
            <person name="Marriage T."/>
            <person name="Bhattacharya D."/>
            <person name="Klein A.S."/>
            <person name="Badis Y."/>
            <person name="Brodie J."/>
            <person name="Cao Y."/>
            <person name="Collen J."/>
            <person name="Dittami S.M."/>
            <person name="Gachon C.M."/>
            <person name="Green B.R."/>
            <person name="Karpowicz S."/>
            <person name="Kim J.W."/>
            <person name="Kudahl U."/>
            <person name="Lin S."/>
            <person name="Michel G."/>
            <person name="Mittag M."/>
            <person name="Olson B.J."/>
            <person name="Pangilinan J."/>
            <person name="Peng Y."/>
            <person name="Qiu H."/>
            <person name="Shu S."/>
            <person name="Singer J.T."/>
            <person name="Smith A.G."/>
            <person name="Sprecher B.N."/>
            <person name="Wagner V."/>
            <person name="Wang W."/>
            <person name="Wang Z.-Y."/>
            <person name="Yan J."/>
            <person name="Yarish C."/>
            <person name="Zoeuner-Riek S."/>
            <person name="Zhuang Y."/>
            <person name="Zou Y."/>
            <person name="Lindquist E.A."/>
            <person name="Grimwood J."/>
            <person name="Barry K."/>
            <person name="Rokhsar D.S."/>
            <person name="Schmutz J."/>
            <person name="Stiller J.W."/>
            <person name="Grossman A.R."/>
            <person name="Prochnik S.E."/>
        </authorList>
    </citation>
    <scope>NUCLEOTIDE SEQUENCE [LARGE SCALE GENOMIC DNA]</scope>
    <source>
        <strain evidence="1">4086291</strain>
    </source>
</reference>
<dbReference type="Proteomes" id="UP000218209">
    <property type="component" value="Unassembled WGS sequence"/>
</dbReference>
<name>A0A1X6P690_PORUM</name>
<evidence type="ECO:0000313" key="2">
    <source>
        <dbReference type="Proteomes" id="UP000218209"/>
    </source>
</evidence>
<keyword evidence="2" id="KW-1185">Reference proteome</keyword>
<gene>
    <name evidence="1" type="ORF">BU14_0196s0024</name>
</gene>
<organism evidence="1 2">
    <name type="scientific">Porphyra umbilicalis</name>
    <name type="common">Purple laver</name>
    <name type="synonym">Red alga</name>
    <dbReference type="NCBI Taxonomy" id="2786"/>
    <lineage>
        <taxon>Eukaryota</taxon>
        <taxon>Rhodophyta</taxon>
        <taxon>Bangiophyceae</taxon>
        <taxon>Bangiales</taxon>
        <taxon>Bangiaceae</taxon>
        <taxon>Porphyra</taxon>
    </lineage>
</organism>
<proteinExistence type="predicted"/>
<sequence>MSATRSAGGRCQGTNCAAWRVCLGGRRRAAWRQRARPPPPPDAAFPLCTVGVCRRFPPRASWGLPGPRTPAAWRRHVPAARAAPLPSPPARVCQRCARAVAAGIKGRRGGGAGRLPLPLHISTVRRSTESDDAPAVVGR</sequence>
<evidence type="ECO:0000313" key="1">
    <source>
        <dbReference type="EMBL" id="OSX76357.1"/>
    </source>
</evidence>
<dbReference type="AlphaFoldDB" id="A0A1X6P690"/>
<protein>
    <submittedName>
        <fullName evidence="1">Uncharacterized protein</fullName>
    </submittedName>
</protein>